<dbReference type="NCBIfam" id="TIGR02532">
    <property type="entry name" value="IV_pilin_GFxxxE"/>
    <property type="match status" value="1"/>
</dbReference>
<protein>
    <submittedName>
        <fullName evidence="2">MSHA pilin protein MshA</fullName>
    </submittedName>
</protein>
<sequence>MQVKQVGTMNKGQGGFTLIELIVVIVILGILAATALPKFADLGGDARLAKIRGARGAVASATGIVHGAWLVGGTAAAGNVTVDGATVAVNGTGFPTSAGILTAAGIDGNEYKVTSTADLVTFAADTTHLNCSFTYAPATGVVSSAPADKTNC</sequence>
<dbReference type="InterPro" id="IPR045584">
    <property type="entry name" value="Pilin-like"/>
</dbReference>
<dbReference type="OrthoDB" id="8758816at2"/>
<evidence type="ECO:0000313" key="2">
    <source>
        <dbReference type="EMBL" id="TWI69448.1"/>
    </source>
</evidence>
<proteinExistence type="predicted"/>
<dbReference type="SUPFAM" id="SSF54523">
    <property type="entry name" value="Pili subunits"/>
    <property type="match status" value="1"/>
</dbReference>
<keyword evidence="1" id="KW-0812">Transmembrane</keyword>
<dbReference type="EMBL" id="VLLB01000001">
    <property type="protein sequence ID" value="TWI69448.1"/>
    <property type="molecule type" value="Genomic_DNA"/>
</dbReference>
<evidence type="ECO:0000256" key="1">
    <source>
        <dbReference type="SAM" id="Phobius"/>
    </source>
</evidence>
<comment type="caution">
    <text evidence="2">The sequence shown here is derived from an EMBL/GenBank/DDBJ whole genome shotgun (WGS) entry which is preliminary data.</text>
</comment>
<evidence type="ECO:0000313" key="3">
    <source>
        <dbReference type="Proteomes" id="UP000318431"/>
    </source>
</evidence>
<keyword evidence="1" id="KW-0472">Membrane</keyword>
<dbReference type="AlphaFoldDB" id="A0A562RK72"/>
<gene>
    <name evidence="2" type="ORF">IP91_00516</name>
</gene>
<dbReference type="PROSITE" id="PS00409">
    <property type="entry name" value="PROKAR_NTER_METHYL"/>
    <property type="match status" value="1"/>
</dbReference>
<accession>A0A562RK72</accession>
<dbReference type="Gene3D" id="3.30.700.10">
    <property type="entry name" value="Glycoprotein, Type 4 Pilin"/>
    <property type="match status" value="1"/>
</dbReference>
<dbReference type="Proteomes" id="UP000318431">
    <property type="component" value="Unassembled WGS sequence"/>
</dbReference>
<reference evidence="2 3" key="1">
    <citation type="journal article" date="2015" name="Stand. Genomic Sci.">
        <title>Genomic Encyclopedia of Bacterial and Archaeal Type Strains, Phase III: the genomes of soil and plant-associated and newly described type strains.</title>
        <authorList>
            <person name="Whitman W.B."/>
            <person name="Woyke T."/>
            <person name="Klenk H.P."/>
            <person name="Zhou Y."/>
            <person name="Lilburn T.G."/>
            <person name="Beck B.J."/>
            <person name="De Vos P."/>
            <person name="Vandamme P."/>
            <person name="Eisen J.A."/>
            <person name="Garrity G."/>
            <person name="Hugenholtz P."/>
            <person name="Kyrpides N.C."/>
        </authorList>
    </citation>
    <scope>NUCLEOTIDE SEQUENCE [LARGE SCALE GENOMIC DNA]</scope>
    <source>
        <strain evidence="2 3">CGMCC 1.10822</strain>
    </source>
</reference>
<keyword evidence="1" id="KW-1133">Transmembrane helix</keyword>
<feature type="transmembrane region" description="Helical" evidence="1">
    <location>
        <begin position="16"/>
        <end position="37"/>
    </location>
</feature>
<name>A0A562RK72_9BURK</name>
<dbReference type="InterPro" id="IPR012902">
    <property type="entry name" value="N_methyl_site"/>
</dbReference>
<keyword evidence="3" id="KW-1185">Reference proteome</keyword>
<organism evidence="2 3">
    <name type="scientific">Pseudoduganella lurida</name>
    <dbReference type="NCBI Taxonomy" id="1036180"/>
    <lineage>
        <taxon>Bacteria</taxon>
        <taxon>Pseudomonadati</taxon>
        <taxon>Pseudomonadota</taxon>
        <taxon>Betaproteobacteria</taxon>
        <taxon>Burkholderiales</taxon>
        <taxon>Oxalobacteraceae</taxon>
        <taxon>Telluria group</taxon>
        <taxon>Pseudoduganella</taxon>
    </lineage>
</organism>
<dbReference type="Pfam" id="PF07963">
    <property type="entry name" value="N_methyl"/>
    <property type="match status" value="1"/>
</dbReference>